<evidence type="ECO:0000313" key="3">
    <source>
        <dbReference type="EMBL" id="OGM69893.1"/>
    </source>
</evidence>
<evidence type="ECO:0000313" key="4">
    <source>
        <dbReference type="Proteomes" id="UP000178429"/>
    </source>
</evidence>
<dbReference type="AlphaFoldDB" id="A0A1F8C0L6"/>
<evidence type="ECO:0000259" key="2">
    <source>
        <dbReference type="Pfam" id="PF08241"/>
    </source>
</evidence>
<dbReference type="PANTHER" id="PTHR43861">
    <property type="entry name" value="TRANS-ACONITATE 2-METHYLTRANSFERASE-RELATED"/>
    <property type="match status" value="1"/>
</dbReference>
<name>A0A1F8C0L6_9BACT</name>
<dbReference type="Pfam" id="PF08241">
    <property type="entry name" value="Methyltransf_11"/>
    <property type="match status" value="1"/>
</dbReference>
<dbReference type="GO" id="GO:0008757">
    <property type="term" value="F:S-adenosylmethionine-dependent methyltransferase activity"/>
    <property type="evidence" value="ECO:0007669"/>
    <property type="project" value="InterPro"/>
</dbReference>
<feature type="domain" description="Methyltransferase type 11" evidence="2">
    <location>
        <begin position="27"/>
        <end position="118"/>
    </location>
</feature>
<dbReference type="CDD" id="cd02440">
    <property type="entry name" value="AdoMet_MTases"/>
    <property type="match status" value="1"/>
</dbReference>
<proteinExistence type="predicted"/>
<dbReference type="Proteomes" id="UP000178429">
    <property type="component" value="Unassembled WGS sequence"/>
</dbReference>
<gene>
    <name evidence="3" type="ORF">A2975_04770</name>
</gene>
<sequence>MNPFYLNPKHHFYLVYESLGAKNAKVLDIGFGDGEFIQHLDKKIKSVYGYDVNKKSALEFQKKNPSVNIKFGKVGSKLPYKDAFFDAVFLLHVLEHVDDEDVITQEIYRVIKNKGALYLASPYKGLFAWADMANLRYNFPLIHKLFGKIFYGKEKFAELFEGQKRSLFGDSSRQRNSHYHYKEEEIKKLLDGRFKIEKFYKYSLLQPFLFSIWNILFLLFGKVPYLLKKIVWWDNKLKMGELAYNFFVVAKKI</sequence>
<dbReference type="Gene3D" id="3.40.50.150">
    <property type="entry name" value="Vaccinia Virus protein VP39"/>
    <property type="match status" value="1"/>
</dbReference>
<reference evidence="3 4" key="1">
    <citation type="journal article" date="2016" name="Nat. Commun.">
        <title>Thousands of microbial genomes shed light on interconnected biogeochemical processes in an aquifer system.</title>
        <authorList>
            <person name="Anantharaman K."/>
            <person name="Brown C.T."/>
            <person name="Hug L.A."/>
            <person name="Sharon I."/>
            <person name="Castelle C.J."/>
            <person name="Probst A.J."/>
            <person name="Thomas B.C."/>
            <person name="Singh A."/>
            <person name="Wilkins M.J."/>
            <person name="Karaoz U."/>
            <person name="Brodie E.L."/>
            <person name="Williams K.H."/>
            <person name="Hubbard S.S."/>
            <person name="Banfield J.F."/>
        </authorList>
    </citation>
    <scope>NUCLEOTIDE SEQUENCE [LARGE SCALE GENOMIC DNA]</scope>
</reference>
<feature type="transmembrane region" description="Helical" evidence="1">
    <location>
        <begin position="208"/>
        <end position="227"/>
    </location>
</feature>
<comment type="caution">
    <text evidence="3">The sequence shown here is derived from an EMBL/GenBank/DDBJ whole genome shotgun (WGS) entry which is preliminary data.</text>
</comment>
<evidence type="ECO:0000256" key="1">
    <source>
        <dbReference type="SAM" id="Phobius"/>
    </source>
</evidence>
<dbReference type="InterPro" id="IPR013216">
    <property type="entry name" value="Methyltransf_11"/>
</dbReference>
<accession>A0A1F8C0L6</accession>
<keyword evidence="1" id="KW-0812">Transmembrane</keyword>
<dbReference type="EMBL" id="MGHL01000007">
    <property type="protein sequence ID" value="OGM69893.1"/>
    <property type="molecule type" value="Genomic_DNA"/>
</dbReference>
<keyword evidence="1" id="KW-1133">Transmembrane helix</keyword>
<protein>
    <recommendedName>
        <fullName evidence="2">Methyltransferase type 11 domain-containing protein</fullName>
    </recommendedName>
</protein>
<organism evidence="3 4">
    <name type="scientific">Candidatus Woesebacteria bacterium RIFCSPLOWO2_01_FULL_44_14</name>
    <dbReference type="NCBI Taxonomy" id="1802525"/>
    <lineage>
        <taxon>Bacteria</taxon>
        <taxon>Candidatus Woeseibacteriota</taxon>
    </lineage>
</organism>
<dbReference type="SUPFAM" id="SSF53335">
    <property type="entry name" value="S-adenosyl-L-methionine-dependent methyltransferases"/>
    <property type="match status" value="1"/>
</dbReference>
<keyword evidence="1" id="KW-0472">Membrane</keyword>
<dbReference type="STRING" id="1802525.A2975_04770"/>
<dbReference type="InterPro" id="IPR029063">
    <property type="entry name" value="SAM-dependent_MTases_sf"/>
</dbReference>